<keyword evidence="2" id="KW-1185">Reference proteome</keyword>
<sequence length="103" mass="10987">MTSSSPTLMVEPPNCGIKTVSPTATFGKILLPLVSTKPGPMAKTLAVFNFSTFFSGNKIPEAVLASALTLWTKTRSNNGTMEAADFKMLDILADCVEMMIGQI</sequence>
<proteinExistence type="predicted"/>
<reference evidence="1" key="2">
    <citation type="submission" date="2021-01" db="EMBL/GenBank/DDBJ databases">
        <authorList>
            <person name="Schikora-Tamarit M.A."/>
        </authorList>
    </citation>
    <scope>NUCLEOTIDE SEQUENCE</scope>
    <source>
        <strain evidence="1">CBS2887</strain>
    </source>
</reference>
<dbReference type="Proteomes" id="UP000774326">
    <property type="component" value="Unassembled WGS sequence"/>
</dbReference>
<comment type="caution">
    <text evidence="1">The sequence shown here is derived from an EMBL/GenBank/DDBJ whole genome shotgun (WGS) entry which is preliminary data.</text>
</comment>
<evidence type="ECO:0000313" key="1">
    <source>
        <dbReference type="EMBL" id="KAH3683543.1"/>
    </source>
</evidence>
<reference evidence="1" key="1">
    <citation type="journal article" date="2021" name="Open Biol.">
        <title>Shared evolutionary footprints suggest mitochondrial oxidative damage underlies multiple complex I losses in fungi.</title>
        <authorList>
            <person name="Schikora-Tamarit M.A."/>
            <person name="Marcet-Houben M."/>
            <person name="Nosek J."/>
            <person name="Gabaldon T."/>
        </authorList>
    </citation>
    <scope>NUCLEOTIDE SEQUENCE</scope>
    <source>
        <strain evidence="1">CBS2887</strain>
    </source>
</reference>
<organism evidence="1 2">
    <name type="scientific">Wickerhamomyces pijperi</name>
    <name type="common">Yeast</name>
    <name type="synonym">Pichia pijperi</name>
    <dbReference type="NCBI Taxonomy" id="599730"/>
    <lineage>
        <taxon>Eukaryota</taxon>
        <taxon>Fungi</taxon>
        <taxon>Dikarya</taxon>
        <taxon>Ascomycota</taxon>
        <taxon>Saccharomycotina</taxon>
        <taxon>Saccharomycetes</taxon>
        <taxon>Phaffomycetales</taxon>
        <taxon>Wickerhamomycetaceae</taxon>
        <taxon>Wickerhamomyces</taxon>
    </lineage>
</organism>
<protein>
    <submittedName>
        <fullName evidence="1">Uncharacterized protein</fullName>
    </submittedName>
</protein>
<name>A0A9P8Q3U9_WICPI</name>
<dbReference type="AlphaFoldDB" id="A0A9P8Q3U9"/>
<gene>
    <name evidence="1" type="ORF">WICPIJ_005489</name>
</gene>
<dbReference type="EMBL" id="JAEUBG010003070">
    <property type="protein sequence ID" value="KAH3683543.1"/>
    <property type="molecule type" value="Genomic_DNA"/>
</dbReference>
<evidence type="ECO:0000313" key="2">
    <source>
        <dbReference type="Proteomes" id="UP000774326"/>
    </source>
</evidence>
<accession>A0A9P8Q3U9</accession>